<gene>
    <name evidence="1" type="ORF">A6A03_09600</name>
</gene>
<evidence type="ECO:0000313" key="1">
    <source>
        <dbReference type="EMBL" id="OAN47691.1"/>
    </source>
</evidence>
<name>A0A178MG53_9CHLR</name>
<dbReference type="OrthoDB" id="165565at2"/>
<accession>A0A178MG53</accession>
<reference evidence="1 2" key="1">
    <citation type="submission" date="2016-04" db="EMBL/GenBank/DDBJ databases">
        <title>Chloroflexus islandicus sp. nov., a thermophilic filamentous anoxygenic phototrophic bacterium from geyser Strokkur (Iceland).</title>
        <authorList>
            <person name="Gaisin V.A."/>
            <person name="Kalashnikov A.M."/>
            <person name="Sukhacheva M.V."/>
            <person name="Grouzdev D.S."/>
            <person name="Ivanov T.M."/>
            <person name="Kuznetsov B."/>
            <person name="Gorlenko V.M."/>
        </authorList>
    </citation>
    <scope>NUCLEOTIDE SEQUENCE [LARGE SCALE GENOMIC DNA]</scope>
    <source>
        <strain evidence="2">isl-2</strain>
    </source>
</reference>
<dbReference type="Proteomes" id="UP000078287">
    <property type="component" value="Unassembled WGS sequence"/>
</dbReference>
<sequence>MTDHNAIVTAADRNQPSEVEGTTVIILERDGSLSYHPPKRGRNQQASTILAAATPAELPPASLIERIVSMAFDLLGVNRLEVRVDES</sequence>
<organism evidence="1 2">
    <name type="scientific">Chloroflexus islandicus</name>
    <dbReference type="NCBI Taxonomy" id="1707952"/>
    <lineage>
        <taxon>Bacteria</taxon>
        <taxon>Bacillati</taxon>
        <taxon>Chloroflexota</taxon>
        <taxon>Chloroflexia</taxon>
        <taxon>Chloroflexales</taxon>
        <taxon>Chloroflexineae</taxon>
        <taxon>Chloroflexaceae</taxon>
        <taxon>Chloroflexus</taxon>
    </lineage>
</organism>
<dbReference type="EMBL" id="LWQS01000035">
    <property type="protein sequence ID" value="OAN47691.1"/>
    <property type="molecule type" value="Genomic_DNA"/>
</dbReference>
<keyword evidence="2" id="KW-1185">Reference proteome</keyword>
<dbReference type="RefSeq" id="WP_066783551.1">
    <property type="nucleotide sequence ID" value="NZ_LWQS01000035.1"/>
</dbReference>
<dbReference type="AlphaFoldDB" id="A0A178MG53"/>
<comment type="caution">
    <text evidence="1">The sequence shown here is derived from an EMBL/GenBank/DDBJ whole genome shotgun (WGS) entry which is preliminary data.</text>
</comment>
<proteinExistence type="predicted"/>
<protein>
    <submittedName>
        <fullName evidence="1">Uncharacterized protein</fullName>
    </submittedName>
</protein>
<dbReference type="STRING" id="1707952.A6A03_09600"/>
<evidence type="ECO:0000313" key="2">
    <source>
        <dbReference type="Proteomes" id="UP000078287"/>
    </source>
</evidence>